<dbReference type="InterPro" id="IPR050250">
    <property type="entry name" value="Macrolide_Exporter_MacB"/>
</dbReference>
<proteinExistence type="inferred from homology"/>
<evidence type="ECO:0000313" key="10">
    <source>
        <dbReference type="Proteomes" id="UP000233256"/>
    </source>
</evidence>
<comment type="similarity">
    <text evidence="6">Belongs to the ABC-4 integral membrane protein family.</text>
</comment>
<evidence type="ECO:0000256" key="7">
    <source>
        <dbReference type="SAM" id="Phobius"/>
    </source>
</evidence>
<feature type="transmembrane region" description="Helical" evidence="7">
    <location>
        <begin position="29"/>
        <end position="53"/>
    </location>
</feature>
<comment type="subcellular location">
    <subcellularLocation>
        <location evidence="1">Cell membrane</location>
        <topology evidence="1">Multi-pass membrane protein</topology>
    </subcellularLocation>
</comment>
<keyword evidence="4 7" id="KW-1133">Transmembrane helix</keyword>
<feature type="transmembrane region" description="Helical" evidence="7">
    <location>
        <begin position="404"/>
        <end position="426"/>
    </location>
</feature>
<organism evidence="9 10">
    <name type="scientific">Candidatus Wallbacteria bacterium HGW-Wallbacteria-1</name>
    <dbReference type="NCBI Taxonomy" id="2013854"/>
    <lineage>
        <taxon>Bacteria</taxon>
        <taxon>Candidatus Walliibacteriota</taxon>
    </lineage>
</organism>
<evidence type="ECO:0000256" key="3">
    <source>
        <dbReference type="ARBA" id="ARBA00022692"/>
    </source>
</evidence>
<feature type="transmembrane region" description="Helical" evidence="7">
    <location>
        <begin position="301"/>
        <end position="321"/>
    </location>
</feature>
<accession>A0A2N1PL60</accession>
<evidence type="ECO:0000256" key="2">
    <source>
        <dbReference type="ARBA" id="ARBA00022475"/>
    </source>
</evidence>
<reference evidence="9 10" key="1">
    <citation type="journal article" date="2017" name="ISME J.">
        <title>Potential for microbial H2 and metal transformations associated with novel bacteria and archaea in deep terrestrial subsurface sediments.</title>
        <authorList>
            <person name="Hernsdorf A.W."/>
            <person name="Amano Y."/>
            <person name="Miyakawa K."/>
            <person name="Ise K."/>
            <person name="Suzuki Y."/>
            <person name="Anantharaman K."/>
            <person name="Probst A."/>
            <person name="Burstein D."/>
            <person name="Thomas B.C."/>
            <person name="Banfield J.F."/>
        </authorList>
    </citation>
    <scope>NUCLEOTIDE SEQUENCE [LARGE SCALE GENOMIC DNA]</scope>
    <source>
        <strain evidence="9">HGW-Wallbacteria-1</strain>
    </source>
</reference>
<evidence type="ECO:0000313" key="9">
    <source>
        <dbReference type="EMBL" id="PKK89060.1"/>
    </source>
</evidence>
<dbReference type="GO" id="GO:0005886">
    <property type="term" value="C:plasma membrane"/>
    <property type="evidence" value="ECO:0007669"/>
    <property type="project" value="UniProtKB-SubCell"/>
</dbReference>
<keyword evidence="2" id="KW-1003">Cell membrane</keyword>
<dbReference type="AlphaFoldDB" id="A0A2N1PL60"/>
<dbReference type="GO" id="GO:0022857">
    <property type="term" value="F:transmembrane transporter activity"/>
    <property type="evidence" value="ECO:0007669"/>
    <property type="project" value="TreeGrafter"/>
</dbReference>
<dbReference type="PANTHER" id="PTHR30572:SF4">
    <property type="entry name" value="ABC TRANSPORTER PERMEASE YTRF"/>
    <property type="match status" value="1"/>
</dbReference>
<sequence length="439" mass="47910">MIFRKLPFLSFDMVKFISRGLIRDPSRSLFPVLVCCFGVAFTFVGSCFIDGMMNDFIKTSAYLDTGHIKIVSRAYGDEISIRPMDLSMETDDTFIAGLEKRLPGYRFTRRVTFGGLIDIPDETGMTMSQAPFAAFGMDLLGLNNPECAFTANEMKMKSSLRSGRFIEKQGEILLSVALAESLGIKPGVQATLFGSTMDGATASKNFNVVGTISFGISQMDRSTVIMDISDADNYLAMEGYTAEILAFRVKGHVRGAIAEDRNSFNAEAAENKDPYAPVALALEDQNNLRETLDITEISGQIIAGVFIFLMTLVLWNAGLINGLRRYSEIGMRLAIGEKRTHIIATMLSEALLTGLAGTLFGILMALPFALYLEKYGVDYSSEMKNISMMINSVMKAKVTLHSGLLAAVPGIFSSLAGMFVATLGIYGRSTAALFKDLET</sequence>
<keyword evidence="3 7" id="KW-0812">Transmembrane</keyword>
<evidence type="ECO:0000256" key="6">
    <source>
        <dbReference type="ARBA" id="ARBA00038076"/>
    </source>
</evidence>
<evidence type="ECO:0000256" key="1">
    <source>
        <dbReference type="ARBA" id="ARBA00004651"/>
    </source>
</evidence>
<dbReference type="Pfam" id="PF02687">
    <property type="entry name" value="FtsX"/>
    <property type="match status" value="1"/>
</dbReference>
<dbReference type="EMBL" id="PGXC01000026">
    <property type="protein sequence ID" value="PKK89060.1"/>
    <property type="molecule type" value="Genomic_DNA"/>
</dbReference>
<dbReference type="Proteomes" id="UP000233256">
    <property type="component" value="Unassembled WGS sequence"/>
</dbReference>
<evidence type="ECO:0000256" key="5">
    <source>
        <dbReference type="ARBA" id="ARBA00023136"/>
    </source>
</evidence>
<comment type="caution">
    <text evidence="9">The sequence shown here is derived from an EMBL/GenBank/DDBJ whole genome shotgun (WGS) entry which is preliminary data.</text>
</comment>
<dbReference type="InterPro" id="IPR003838">
    <property type="entry name" value="ABC3_permease_C"/>
</dbReference>
<evidence type="ECO:0000259" key="8">
    <source>
        <dbReference type="Pfam" id="PF02687"/>
    </source>
</evidence>
<gene>
    <name evidence="9" type="ORF">CVV64_16055</name>
</gene>
<protein>
    <recommendedName>
        <fullName evidence="8">ABC3 transporter permease C-terminal domain-containing protein</fullName>
    </recommendedName>
</protein>
<name>A0A2N1PL60_9BACT</name>
<keyword evidence="5 7" id="KW-0472">Membrane</keyword>
<feature type="transmembrane region" description="Helical" evidence="7">
    <location>
        <begin position="342"/>
        <end position="372"/>
    </location>
</feature>
<evidence type="ECO:0000256" key="4">
    <source>
        <dbReference type="ARBA" id="ARBA00022989"/>
    </source>
</evidence>
<dbReference type="PANTHER" id="PTHR30572">
    <property type="entry name" value="MEMBRANE COMPONENT OF TRANSPORTER-RELATED"/>
    <property type="match status" value="1"/>
</dbReference>
<feature type="domain" description="ABC3 transporter permease C-terminal" evidence="8">
    <location>
        <begin position="301"/>
        <end position="426"/>
    </location>
</feature>